<keyword evidence="2" id="KW-1185">Reference proteome</keyword>
<dbReference type="Proteomes" id="UP001295794">
    <property type="component" value="Unassembled WGS sequence"/>
</dbReference>
<dbReference type="SUPFAM" id="SSF54909">
    <property type="entry name" value="Dimeric alpha+beta barrel"/>
    <property type="match status" value="1"/>
</dbReference>
<name>A0AAD2HQ29_9AGAR</name>
<comment type="caution">
    <text evidence="1">The sequence shown here is derived from an EMBL/GenBank/DDBJ whole genome shotgun (WGS) entry which is preliminary data.</text>
</comment>
<dbReference type="PANTHER" id="PTHR37811">
    <property type="entry name" value="BLL5343 PROTEIN"/>
    <property type="match status" value="1"/>
</dbReference>
<evidence type="ECO:0000313" key="2">
    <source>
        <dbReference type="Proteomes" id="UP001295794"/>
    </source>
</evidence>
<dbReference type="Gene3D" id="3.30.70.100">
    <property type="match status" value="1"/>
</dbReference>
<dbReference type="InterPro" id="IPR052936">
    <property type="entry name" value="Jasmonate_Hydroxylase-like"/>
</dbReference>
<reference evidence="1" key="1">
    <citation type="submission" date="2023-11" db="EMBL/GenBank/DDBJ databases">
        <authorList>
            <person name="De Vega J J."/>
            <person name="De Vega J J."/>
        </authorList>
    </citation>
    <scope>NUCLEOTIDE SEQUENCE</scope>
</reference>
<protein>
    <recommendedName>
        <fullName evidence="3">Antibiotic biosynthesis monooxygenase</fullName>
    </recommendedName>
</protein>
<dbReference type="EMBL" id="CAVNYO010000435">
    <property type="protein sequence ID" value="CAK5279241.1"/>
    <property type="molecule type" value="Genomic_DNA"/>
</dbReference>
<evidence type="ECO:0008006" key="3">
    <source>
        <dbReference type="Google" id="ProtNLM"/>
    </source>
</evidence>
<dbReference type="InterPro" id="IPR011008">
    <property type="entry name" value="Dimeric_a/b-barrel"/>
</dbReference>
<dbReference type="PANTHER" id="PTHR37811:SF2">
    <property type="entry name" value="ABM DOMAIN-CONTAINING PROTEIN"/>
    <property type="match status" value="1"/>
</dbReference>
<sequence length="128" mass="14375">MIESSVPYFAVIFTSTRRAVEGDGYPEMAARMDALAHEQPGFVGIDSVSSLVQDATPETPWQIRSGITISYWKDEDAIRNWKSNLEHLLAQKLGKKTWYLRYDVRVARVERAYSGGSEEAPSMSVSNT</sequence>
<gene>
    <name evidence="1" type="ORF">MYCIT1_LOCUS29131</name>
</gene>
<organism evidence="1 2">
    <name type="scientific">Mycena citricolor</name>
    <dbReference type="NCBI Taxonomy" id="2018698"/>
    <lineage>
        <taxon>Eukaryota</taxon>
        <taxon>Fungi</taxon>
        <taxon>Dikarya</taxon>
        <taxon>Basidiomycota</taxon>
        <taxon>Agaricomycotina</taxon>
        <taxon>Agaricomycetes</taxon>
        <taxon>Agaricomycetidae</taxon>
        <taxon>Agaricales</taxon>
        <taxon>Marasmiineae</taxon>
        <taxon>Mycenaceae</taxon>
        <taxon>Mycena</taxon>
    </lineage>
</organism>
<evidence type="ECO:0000313" key="1">
    <source>
        <dbReference type="EMBL" id="CAK5279241.1"/>
    </source>
</evidence>
<dbReference type="AlphaFoldDB" id="A0AAD2HQ29"/>
<proteinExistence type="predicted"/>
<accession>A0AAD2HQ29</accession>